<name>A0A9Q3ZBP1_9GAMM</name>
<dbReference type="Gene3D" id="3.30.420.10">
    <property type="entry name" value="Ribonuclease H-like superfamily/Ribonuclease H"/>
    <property type="match status" value="1"/>
</dbReference>
<dbReference type="InterPro" id="IPR006292">
    <property type="entry name" value="RNase_D"/>
</dbReference>
<sequence length="354" mass="40692">MSYIWCDKDEQIQDWAPPAGPLYLDTEFMRDRTYWPRLALVQAHDGDAIRLIDTTRVSAPVLGAVLTDRCLVMHSCSEDLEALQYFTGECPEHIEDTQIAAALVGEDMQMSYQRLVEQQLGVALPKGATRTDWLRRPLSAEQLSYAEDDVKYLPEVTGRLRERLRALGREAWWREECDRLVADVRRRGQGGEPWHAVKGAGVLQGEELAALAALARWREETARQRDLPRSFVLKDPVMLELSQRRRLDRSTLQSLGLHPKLIQRDGERIIACLEQGRRETPPRPLPEPLARSQRDQVKQLRDRVTAVANDLGLQPEVLVRRRWLEALVRDPESLPEPLRGWRREPVAEPLLEML</sequence>
<evidence type="ECO:0000256" key="3">
    <source>
        <dbReference type="ARBA" id="ARBA00022722"/>
    </source>
</evidence>
<dbReference type="Proteomes" id="UP001107961">
    <property type="component" value="Unassembled WGS sequence"/>
</dbReference>
<dbReference type="InterPro" id="IPR036397">
    <property type="entry name" value="RNaseH_sf"/>
</dbReference>
<dbReference type="Gene3D" id="1.10.150.80">
    <property type="entry name" value="HRDC domain"/>
    <property type="match status" value="2"/>
</dbReference>
<dbReference type="SMART" id="SM00474">
    <property type="entry name" value="35EXOc"/>
    <property type="match status" value="1"/>
</dbReference>
<dbReference type="PANTHER" id="PTHR47649:SF1">
    <property type="entry name" value="RIBONUCLEASE D"/>
    <property type="match status" value="1"/>
</dbReference>
<dbReference type="GO" id="GO:0000166">
    <property type="term" value="F:nucleotide binding"/>
    <property type="evidence" value="ECO:0007669"/>
    <property type="project" value="InterPro"/>
</dbReference>
<dbReference type="EC" id="3.1.13.5" evidence="8"/>
<dbReference type="NCBIfam" id="TIGR01388">
    <property type="entry name" value="rnd"/>
    <property type="match status" value="1"/>
</dbReference>
<dbReference type="InterPro" id="IPR002121">
    <property type="entry name" value="HRDC_dom"/>
</dbReference>
<keyword evidence="5" id="KW-0269">Exonuclease</keyword>
<proteinExistence type="predicted"/>
<dbReference type="GO" id="GO:0008408">
    <property type="term" value="F:3'-5' exonuclease activity"/>
    <property type="evidence" value="ECO:0007669"/>
    <property type="project" value="InterPro"/>
</dbReference>
<evidence type="ECO:0000256" key="1">
    <source>
        <dbReference type="ARBA" id="ARBA00022490"/>
    </source>
</evidence>
<dbReference type="SUPFAM" id="SSF53098">
    <property type="entry name" value="Ribonuclease H-like"/>
    <property type="match status" value="1"/>
</dbReference>
<dbReference type="PROSITE" id="PS50967">
    <property type="entry name" value="HRDC"/>
    <property type="match status" value="1"/>
</dbReference>
<evidence type="ECO:0000313" key="8">
    <source>
        <dbReference type="EMBL" id="MCE7507823.1"/>
    </source>
</evidence>
<feature type="region of interest" description="Disordered" evidence="6">
    <location>
        <begin position="276"/>
        <end position="296"/>
    </location>
</feature>
<dbReference type="CDD" id="cd06142">
    <property type="entry name" value="RNaseD_exo"/>
    <property type="match status" value="1"/>
</dbReference>
<dbReference type="GO" id="GO:0008033">
    <property type="term" value="P:tRNA processing"/>
    <property type="evidence" value="ECO:0007669"/>
    <property type="project" value="UniProtKB-KW"/>
</dbReference>
<organism evidence="8 9">
    <name type="scientific">Alloalcanivorax xenomutans</name>
    <dbReference type="NCBI Taxonomy" id="1094342"/>
    <lineage>
        <taxon>Bacteria</taxon>
        <taxon>Pseudomonadati</taxon>
        <taxon>Pseudomonadota</taxon>
        <taxon>Gammaproteobacteria</taxon>
        <taxon>Oceanospirillales</taxon>
        <taxon>Alcanivoracaceae</taxon>
        <taxon>Alloalcanivorax</taxon>
    </lineage>
</organism>
<evidence type="ECO:0000256" key="5">
    <source>
        <dbReference type="ARBA" id="ARBA00022839"/>
    </source>
</evidence>
<dbReference type="KEGG" id="axe:P40_13925"/>
<accession>A0A9Q3ZBP1</accession>
<dbReference type="InterPro" id="IPR012337">
    <property type="entry name" value="RNaseH-like_sf"/>
</dbReference>
<dbReference type="InterPro" id="IPR010997">
    <property type="entry name" value="HRDC-like_sf"/>
</dbReference>
<keyword evidence="2" id="KW-0819">tRNA processing</keyword>
<evidence type="ECO:0000256" key="6">
    <source>
        <dbReference type="SAM" id="MobiDB-lite"/>
    </source>
</evidence>
<dbReference type="SUPFAM" id="SSF47819">
    <property type="entry name" value="HRDC-like"/>
    <property type="match status" value="2"/>
</dbReference>
<dbReference type="EMBL" id="JAJVKT010000004">
    <property type="protein sequence ID" value="MCE7507823.1"/>
    <property type="molecule type" value="Genomic_DNA"/>
</dbReference>
<protein>
    <submittedName>
        <fullName evidence="8">Ribonuclease D</fullName>
        <ecNumber evidence="8">3.1.13.5</ecNumber>
    </submittedName>
</protein>
<keyword evidence="1" id="KW-0963">Cytoplasm</keyword>
<dbReference type="InterPro" id="IPR051086">
    <property type="entry name" value="RNase_D-like"/>
</dbReference>
<dbReference type="InterPro" id="IPR044876">
    <property type="entry name" value="HRDC_dom_sf"/>
</dbReference>
<evidence type="ECO:0000256" key="2">
    <source>
        <dbReference type="ARBA" id="ARBA00022694"/>
    </source>
</evidence>
<keyword evidence="9" id="KW-1185">Reference proteome</keyword>
<dbReference type="Pfam" id="PF01612">
    <property type="entry name" value="DNA_pol_A_exo1"/>
    <property type="match status" value="1"/>
</dbReference>
<evidence type="ECO:0000259" key="7">
    <source>
        <dbReference type="PROSITE" id="PS50967"/>
    </source>
</evidence>
<dbReference type="AlphaFoldDB" id="A0A9Q3ZBP1"/>
<feature type="domain" description="HRDC" evidence="7">
    <location>
        <begin position="204"/>
        <end position="283"/>
    </location>
</feature>
<dbReference type="Pfam" id="PF00570">
    <property type="entry name" value="HRDC"/>
    <property type="match status" value="1"/>
</dbReference>
<dbReference type="GO" id="GO:0033890">
    <property type="term" value="F:ribonuclease D activity"/>
    <property type="evidence" value="ECO:0007669"/>
    <property type="project" value="UniProtKB-EC"/>
</dbReference>
<dbReference type="GO" id="GO:0003676">
    <property type="term" value="F:nucleic acid binding"/>
    <property type="evidence" value="ECO:0007669"/>
    <property type="project" value="InterPro"/>
</dbReference>
<evidence type="ECO:0000256" key="4">
    <source>
        <dbReference type="ARBA" id="ARBA00022801"/>
    </source>
</evidence>
<dbReference type="InterPro" id="IPR002562">
    <property type="entry name" value="3'-5'_exonuclease_dom"/>
</dbReference>
<keyword evidence="4 8" id="KW-0378">Hydrolase</keyword>
<comment type="caution">
    <text evidence="8">The sequence shown here is derived from an EMBL/GenBank/DDBJ whole genome shotgun (WGS) entry which is preliminary data.</text>
</comment>
<keyword evidence="3" id="KW-0540">Nuclease</keyword>
<dbReference type="RefSeq" id="WP_080531213.1">
    <property type="nucleotide sequence ID" value="NZ_CBDDTQ010000005.1"/>
</dbReference>
<dbReference type="PANTHER" id="PTHR47649">
    <property type="entry name" value="RIBONUCLEASE D"/>
    <property type="match status" value="1"/>
</dbReference>
<evidence type="ECO:0000313" key="9">
    <source>
        <dbReference type="Proteomes" id="UP001107961"/>
    </source>
</evidence>
<gene>
    <name evidence="8" type="primary">rnd</name>
    <name evidence="8" type="ORF">LZG35_04190</name>
</gene>
<reference evidence="8" key="1">
    <citation type="submission" date="2022-01" db="EMBL/GenBank/DDBJ databases">
        <authorList>
            <person name="Karlyshev A.V."/>
            <person name="Jaspars M."/>
        </authorList>
    </citation>
    <scope>NUCLEOTIDE SEQUENCE</scope>
    <source>
        <strain evidence="8">AGSA3-2</strain>
    </source>
</reference>